<evidence type="ECO:0008006" key="4">
    <source>
        <dbReference type="Google" id="ProtNLM"/>
    </source>
</evidence>
<evidence type="ECO:0000313" key="2">
    <source>
        <dbReference type="EMBL" id="SFD12254.1"/>
    </source>
</evidence>
<keyword evidence="3" id="KW-1185">Reference proteome</keyword>
<organism evidence="2 3">
    <name type="scientific">Tropicimonas isoalkanivorans</name>
    <dbReference type="NCBI Taxonomy" id="441112"/>
    <lineage>
        <taxon>Bacteria</taxon>
        <taxon>Pseudomonadati</taxon>
        <taxon>Pseudomonadota</taxon>
        <taxon>Alphaproteobacteria</taxon>
        <taxon>Rhodobacterales</taxon>
        <taxon>Roseobacteraceae</taxon>
        <taxon>Tropicimonas</taxon>
    </lineage>
</organism>
<dbReference type="AlphaFoldDB" id="A0A1I1PQQ8"/>
<reference evidence="2 3" key="1">
    <citation type="submission" date="2016-10" db="EMBL/GenBank/DDBJ databases">
        <authorList>
            <person name="de Groot N.N."/>
        </authorList>
    </citation>
    <scope>NUCLEOTIDE SEQUENCE [LARGE SCALE GENOMIC DNA]</scope>
    <source>
        <strain evidence="2 3">DSM 19548</strain>
    </source>
</reference>
<dbReference type="InterPro" id="IPR011088">
    <property type="entry name" value="Phage_phiNM3_A0EWY4"/>
</dbReference>
<evidence type="ECO:0000313" key="3">
    <source>
        <dbReference type="Proteomes" id="UP000198728"/>
    </source>
</evidence>
<keyword evidence="1" id="KW-0812">Transmembrane</keyword>
<protein>
    <recommendedName>
        <fullName evidence="4">DUF1523 domain-containing protein</fullName>
    </recommendedName>
</protein>
<dbReference type="Proteomes" id="UP000198728">
    <property type="component" value="Unassembled WGS sequence"/>
</dbReference>
<name>A0A1I1PQQ8_9RHOB</name>
<feature type="transmembrane region" description="Helical" evidence="1">
    <location>
        <begin position="149"/>
        <end position="169"/>
    </location>
</feature>
<accession>A0A1I1PQQ8</accession>
<proteinExistence type="predicted"/>
<keyword evidence="1" id="KW-0472">Membrane</keyword>
<sequence>MWDIIKWTFWLLIWAVVAAFLWYTLPRNDVVRISDTYQKRVDFGDNSLFWAHSNTGERTDVSGRDVFFIQAIWPDGEPMVYRNEDTGWGWPPYFKFNTSNLQAVASDLKSGEDDPKWVAIKKYGWRIQFLSIYPNAVSVKRVDGPDATVIPWVAISILFVLGSIWLAIWSRWRRFRSRRIDPLLDGE</sequence>
<keyword evidence="1" id="KW-1133">Transmembrane helix</keyword>
<evidence type="ECO:0000256" key="1">
    <source>
        <dbReference type="SAM" id="Phobius"/>
    </source>
</evidence>
<dbReference type="EMBL" id="FOLG01000016">
    <property type="protein sequence ID" value="SFD12254.1"/>
    <property type="molecule type" value="Genomic_DNA"/>
</dbReference>
<dbReference type="Pfam" id="PF07509">
    <property type="entry name" value="DUF1523"/>
    <property type="match status" value="1"/>
</dbReference>
<gene>
    <name evidence="2" type="ORF">SAMN04488094_1163</name>
</gene>
<feature type="transmembrane region" description="Helical" evidence="1">
    <location>
        <begin position="7"/>
        <end position="25"/>
    </location>
</feature>
<dbReference type="OrthoDB" id="5354324at2"/>
<dbReference type="STRING" id="441112.SAMN04488094_1163"/>
<dbReference type="RefSeq" id="WP_093362486.1">
    <property type="nucleotide sequence ID" value="NZ_FOLG01000016.1"/>
</dbReference>